<dbReference type="Gene3D" id="1.20.144.10">
    <property type="entry name" value="Phosphatidic acid phosphatase type 2/haloperoxidase"/>
    <property type="match status" value="1"/>
</dbReference>
<organism evidence="3">
    <name type="scientific">Mycoplasma feriruminatoris</name>
    <dbReference type="NCBI Taxonomy" id="1179777"/>
    <lineage>
        <taxon>Bacteria</taxon>
        <taxon>Bacillati</taxon>
        <taxon>Mycoplasmatota</taxon>
        <taxon>Mollicutes</taxon>
        <taxon>Mycoplasmataceae</taxon>
        <taxon>Mycoplasma</taxon>
    </lineage>
</organism>
<feature type="transmembrane region" description="Helical" evidence="1">
    <location>
        <begin position="140"/>
        <end position="162"/>
    </location>
</feature>
<keyword evidence="1" id="KW-0812">Transmembrane</keyword>
<keyword evidence="1" id="KW-0472">Membrane</keyword>
<protein>
    <recommendedName>
        <fullName evidence="2">Phosphatidic acid phosphatase type 2/haloperoxidase domain-containing protein</fullName>
    </recommendedName>
</protein>
<accession>A0A654ILA2</accession>
<dbReference type="SUPFAM" id="SSF48317">
    <property type="entry name" value="Acid phosphatase/Vanadium-dependent haloperoxidase"/>
    <property type="match status" value="1"/>
</dbReference>
<proteinExistence type="predicted"/>
<feature type="domain" description="Phosphatidic acid phosphatase type 2/haloperoxidase" evidence="2">
    <location>
        <begin position="145"/>
        <end position="262"/>
    </location>
</feature>
<dbReference type="EMBL" id="LR739235">
    <property type="protein sequence ID" value="VZR98278.1"/>
    <property type="molecule type" value="Genomic_DNA"/>
</dbReference>
<dbReference type="CDD" id="cd01610">
    <property type="entry name" value="PAP2_like"/>
    <property type="match status" value="1"/>
</dbReference>
<feature type="transmembrane region" description="Helical" evidence="1">
    <location>
        <begin position="44"/>
        <end position="67"/>
    </location>
</feature>
<sequence>MKNRINHYYIFTGFVFIILVSLFILGSIYDFKIASFNRPKDLNLAIFVSNFGVVIPSIPLTIALVYLIKSLKLKNKIKINKIVENIIYFIIPLGFFIFNFIYEKQGIVYSVISNLLCLLIISSLVYYFNLKTDLIDDLDLTIYKAIVVLITIISVLILVNILKLVFNRPRPINLAIYRNWWEVKWFSWEHNSFPSGHTYSATTLLFILLLFNKTDKKFYLQMSFYWLVIIIVAMSRIVLNKHFLTDVVFSMLLSFTIFTTILIINQKKGKFFI</sequence>
<dbReference type="Pfam" id="PF01569">
    <property type="entry name" value="PAP2"/>
    <property type="match status" value="1"/>
</dbReference>
<feature type="transmembrane region" description="Helical" evidence="1">
    <location>
        <begin position="7"/>
        <end position="29"/>
    </location>
</feature>
<dbReference type="PANTHER" id="PTHR14969:SF13">
    <property type="entry name" value="AT30094P"/>
    <property type="match status" value="1"/>
</dbReference>
<dbReference type="AlphaFoldDB" id="A0A654ILA2"/>
<feature type="transmembrane region" description="Helical" evidence="1">
    <location>
        <begin position="218"/>
        <end position="237"/>
    </location>
</feature>
<feature type="transmembrane region" description="Helical" evidence="1">
    <location>
        <begin position="193"/>
        <end position="211"/>
    </location>
</feature>
<keyword evidence="1" id="KW-1133">Transmembrane helix</keyword>
<gene>
    <name evidence="3" type="ORF">MF5295_00704</name>
</gene>
<evidence type="ECO:0000256" key="1">
    <source>
        <dbReference type="SAM" id="Phobius"/>
    </source>
</evidence>
<feature type="transmembrane region" description="Helical" evidence="1">
    <location>
        <begin position="107"/>
        <end position="128"/>
    </location>
</feature>
<dbReference type="PANTHER" id="PTHR14969">
    <property type="entry name" value="SPHINGOSINE-1-PHOSPHATE PHOSPHOHYDROLASE"/>
    <property type="match status" value="1"/>
</dbReference>
<evidence type="ECO:0000313" key="3">
    <source>
        <dbReference type="EMBL" id="VZR98278.1"/>
    </source>
</evidence>
<reference evidence="3" key="1">
    <citation type="submission" date="2019-11" db="EMBL/GenBank/DDBJ databases">
        <authorList>
            <person name="Falquet L."/>
            <person name="Falquet L."/>
        </authorList>
    </citation>
    <scope>NUCLEOTIDE SEQUENCE</scope>
    <source>
        <strain evidence="3">8756-13</strain>
    </source>
</reference>
<dbReference type="RefSeq" id="WP_278307843.1">
    <property type="nucleotide sequence ID" value="NZ_CP113500.1"/>
</dbReference>
<feature type="transmembrane region" description="Helical" evidence="1">
    <location>
        <begin position="243"/>
        <end position="264"/>
    </location>
</feature>
<dbReference type="InterPro" id="IPR000326">
    <property type="entry name" value="PAP2/HPO"/>
</dbReference>
<name>A0A654ILA2_9MOLU</name>
<dbReference type="SMART" id="SM00014">
    <property type="entry name" value="acidPPc"/>
    <property type="match status" value="1"/>
</dbReference>
<feature type="transmembrane region" description="Helical" evidence="1">
    <location>
        <begin position="79"/>
        <end position="101"/>
    </location>
</feature>
<evidence type="ECO:0000259" key="2">
    <source>
        <dbReference type="SMART" id="SM00014"/>
    </source>
</evidence>
<dbReference type="InterPro" id="IPR036938">
    <property type="entry name" value="PAP2/HPO_sf"/>
</dbReference>